<keyword evidence="2" id="KW-0472">Membrane</keyword>
<feature type="compositionally biased region" description="Low complexity" evidence="1">
    <location>
        <begin position="208"/>
        <end position="220"/>
    </location>
</feature>
<gene>
    <name evidence="3" type="ORF">F7R91_06830</name>
</gene>
<feature type="region of interest" description="Disordered" evidence="1">
    <location>
        <begin position="200"/>
        <end position="241"/>
    </location>
</feature>
<sequence length="241" mass="25603">MSTDRNTPEADGTTDLDDAWALERTAERIGEALRRRPVDDAAEQAAVAAFRSARAAGGRAPRTRRGDDWRPRTQRHRWVRSGAVALVTSALLGGIAFASIRVADTQRHDTADPGTSHSTHRPPADPPREQSPPAGPGTAPTEPRQRPGTAKDVAAHCRAYEHIKDQGHALKSTAWQRLVRAAGGEQQVPVYCARFTGAAAEATPSPAGTNGNKNGNSGQGQVRPTQRHAEPTAKAKPSTGS</sequence>
<keyword evidence="2" id="KW-0812">Transmembrane</keyword>
<protein>
    <submittedName>
        <fullName evidence="3">Uncharacterized protein</fullName>
    </submittedName>
</protein>
<keyword evidence="4" id="KW-1185">Reference proteome</keyword>
<dbReference type="Proteomes" id="UP000442707">
    <property type="component" value="Unassembled WGS sequence"/>
</dbReference>
<dbReference type="RefSeq" id="WP_150945514.1">
    <property type="nucleotide sequence ID" value="NZ_VZRB01000003.1"/>
</dbReference>
<evidence type="ECO:0000313" key="4">
    <source>
        <dbReference type="Proteomes" id="UP000442707"/>
    </source>
</evidence>
<proteinExistence type="predicted"/>
<dbReference type="EMBL" id="VZRB01000003">
    <property type="protein sequence ID" value="KAB1149451.1"/>
    <property type="molecule type" value="Genomic_DNA"/>
</dbReference>
<evidence type="ECO:0000313" key="3">
    <source>
        <dbReference type="EMBL" id="KAB1149451.1"/>
    </source>
</evidence>
<evidence type="ECO:0000256" key="2">
    <source>
        <dbReference type="SAM" id="Phobius"/>
    </source>
</evidence>
<name>A0A6H9V8U1_9ACTN</name>
<comment type="caution">
    <text evidence="3">The sequence shown here is derived from an EMBL/GenBank/DDBJ whole genome shotgun (WGS) entry which is preliminary data.</text>
</comment>
<feature type="transmembrane region" description="Helical" evidence="2">
    <location>
        <begin position="78"/>
        <end position="100"/>
    </location>
</feature>
<reference evidence="3 4" key="1">
    <citation type="submission" date="2019-09" db="EMBL/GenBank/DDBJ databases">
        <title>Screening of Novel Bioactive Compounds from Soil-Associated.</title>
        <authorList>
            <person name="Zhao S."/>
        </authorList>
    </citation>
    <scope>NUCLEOTIDE SEQUENCE [LARGE SCALE GENOMIC DNA]</scope>
    <source>
        <strain evidence="3 4">HIT-DPA4</strain>
    </source>
</reference>
<evidence type="ECO:0000256" key="1">
    <source>
        <dbReference type="SAM" id="MobiDB-lite"/>
    </source>
</evidence>
<accession>A0A6H9V8U1</accession>
<feature type="compositionally biased region" description="Low complexity" evidence="1">
    <location>
        <begin position="50"/>
        <end position="60"/>
    </location>
</feature>
<dbReference type="AlphaFoldDB" id="A0A6H9V8U1"/>
<keyword evidence="2" id="KW-1133">Transmembrane helix</keyword>
<feature type="region of interest" description="Disordered" evidence="1">
    <location>
        <begin position="106"/>
        <end position="156"/>
    </location>
</feature>
<feature type="region of interest" description="Disordered" evidence="1">
    <location>
        <begin position="50"/>
        <end position="74"/>
    </location>
</feature>
<organism evidence="3 4">
    <name type="scientific">Streptomyces luteolifulvus</name>
    <dbReference type="NCBI Taxonomy" id="2615112"/>
    <lineage>
        <taxon>Bacteria</taxon>
        <taxon>Bacillati</taxon>
        <taxon>Actinomycetota</taxon>
        <taxon>Actinomycetes</taxon>
        <taxon>Kitasatosporales</taxon>
        <taxon>Streptomycetaceae</taxon>
        <taxon>Streptomyces</taxon>
    </lineage>
</organism>